<dbReference type="SUPFAM" id="SSF143744">
    <property type="entry name" value="GlcG-like"/>
    <property type="match status" value="1"/>
</dbReference>
<accession>A0ABW3Z2Q6</accession>
<dbReference type="InterPro" id="IPR038084">
    <property type="entry name" value="PduO/GlcC-like_sf"/>
</dbReference>
<dbReference type="PANTHER" id="PTHR34309">
    <property type="entry name" value="SLR1406 PROTEIN"/>
    <property type="match status" value="1"/>
</dbReference>
<dbReference type="PANTHER" id="PTHR34309:SF1">
    <property type="entry name" value="PROTEIN GLCG"/>
    <property type="match status" value="1"/>
</dbReference>
<dbReference type="InterPro" id="IPR052517">
    <property type="entry name" value="GlcG_carb_metab_protein"/>
</dbReference>
<proteinExistence type="predicted"/>
<protein>
    <submittedName>
        <fullName evidence="1">Heme-binding protein</fullName>
    </submittedName>
</protein>
<dbReference type="InterPro" id="IPR005624">
    <property type="entry name" value="PduO/GlcC-like"/>
</dbReference>
<sequence>MNIATAQSLIAVAGAEAEKGGFSVAVWILDAAAYPVAFARLDGVALGPIEVSQKKARTAALFQTDSLRLGQAAQPGGAIYTLEHTHGGLISFGGGVVLRDKAGAVIGAIGVAGATVEADEAIAQTAAASLLA</sequence>
<keyword evidence="2" id="KW-1185">Reference proteome</keyword>
<dbReference type="EMBL" id="JBHTMX010000001">
    <property type="protein sequence ID" value="MFD1330406.1"/>
    <property type="molecule type" value="Genomic_DNA"/>
</dbReference>
<evidence type="ECO:0000313" key="1">
    <source>
        <dbReference type="EMBL" id="MFD1330406.1"/>
    </source>
</evidence>
<organism evidence="1 2">
    <name type="scientific">Methylopila musalis</name>
    <dbReference type="NCBI Taxonomy" id="1134781"/>
    <lineage>
        <taxon>Bacteria</taxon>
        <taxon>Pseudomonadati</taxon>
        <taxon>Pseudomonadota</taxon>
        <taxon>Alphaproteobacteria</taxon>
        <taxon>Hyphomicrobiales</taxon>
        <taxon>Methylopilaceae</taxon>
        <taxon>Methylopila</taxon>
    </lineage>
</organism>
<dbReference type="RefSeq" id="WP_378773532.1">
    <property type="nucleotide sequence ID" value="NZ_JBHTMX010000001.1"/>
</dbReference>
<gene>
    <name evidence="1" type="ORF">ACFQ4O_00135</name>
</gene>
<evidence type="ECO:0000313" key="2">
    <source>
        <dbReference type="Proteomes" id="UP001597171"/>
    </source>
</evidence>
<dbReference type="Gene3D" id="3.30.450.150">
    <property type="entry name" value="Haem-degrading domain"/>
    <property type="match status" value="1"/>
</dbReference>
<comment type="caution">
    <text evidence="1">The sequence shown here is derived from an EMBL/GenBank/DDBJ whole genome shotgun (WGS) entry which is preliminary data.</text>
</comment>
<dbReference type="Proteomes" id="UP001597171">
    <property type="component" value="Unassembled WGS sequence"/>
</dbReference>
<dbReference type="Pfam" id="PF03928">
    <property type="entry name" value="HbpS-like"/>
    <property type="match status" value="1"/>
</dbReference>
<reference evidence="2" key="1">
    <citation type="journal article" date="2019" name="Int. J. Syst. Evol. Microbiol.">
        <title>The Global Catalogue of Microorganisms (GCM) 10K type strain sequencing project: providing services to taxonomists for standard genome sequencing and annotation.</title>
        <authorList>
            <consortium name="The Broad Institute Genomics Platform"/>
            <consortium name="The Broad Institute Genome Sequencing Center for Infectious Disease"/>
            <person name="Wu L."/>
            <person name="Ma J."/>
        </authorList>
    </citation>
    <scope>NUCLEOTIDE SEQUENCE [LARGE SCALE GENOMIC DNA]</scope>
    <source>
        <strain evidence="2">CCUG 61696</strain>
    </source>
</reference>
<name>A0ABW3Z2Q6_9HYPH</name>